<keyword evidence="4" id="KW-0544">Nucleosome core</keyword>
<proteinExistence type="inferred from homology"/>
<feature type="domain" description="Core Histone H2A/H2B/H3" evidence="6">
    <location>
        <begin position="142"/>
        <end position="231"/>
    </location>
</feature>
<evidence type="ECO:0000256" key="3">
    <source>
        <dbReference type="ARBA" id="ARBA00022454"/>
    </source>
</evidence>
<dbReference type="Gene3D" id="1.10.20.10">
    <property type="entry name" value="Histone, subunit A"/>
    <property type="match status" value="1"/>
</dbReference>
<evidence type="ECO:0000313" key="7">
    <source>
        <dbReference type="EMBL" id="KNE56571.1"/>
    </source>
</evidence>
<keyword evidence="3" id="KW-0158">Chromosome</keyword>
<reference evidence="8" key="2">
    <citation type="submission" date="2009-11" db="EMBL/GenBank/DDBJ databases">
        <title>The Genome Sequence of Allomyces macrogynus strain ATCC 38327.</title>
        <authorList>
            <consortium name="The Broad Institute Genome Sequencing Platform"/>
            <person name="Russ C."/>
            <person name="Cuomo C."/>
            <person name="Shea T."/>
            <person name="Young S.K."/>
            <person name="Zeng Q."/>
            <person name="Koehrsen M."/>
            <person name="Haas B."/>
            <person name="Borodovsky M."/>
            <person name="Guigo R."/>
            <person name="Alvarado L."/>
            <person name="Berlin A."/>
            <person name="Borenstein D."/>
            <person name="Chen Z."/>
            <person name="Engels R."/>
            <person name="Freedman E."/>
            <person name="Gellesch M."/>
            <person name="Goldberg J."/>
            <person name="Griggs A."/>
            <person name="Gujja S."/>
            <person name="Heiman D."/>
            <person name="Hepburn T."/>
            <person name="Howarth C."/>
            <person name="Jen D."/>
            <person name="Larson L."/>
            <person name="Lewis B."/>
            <person name="Mehta T."/>
            <person name="Park D."/>
            <person name="Pearson M."/>
            <person name="Roberts A."/>
            <person name="Saif S."/>
            <person name="Shenoy N."/>
            <person name="Sisk P."/>
            <person name="Stolte C."/>
            <person name="Sykes S."/>
            <person name="Walk T."/>
            <person name="White J."/>
            <person name="Yandava C."/>
            <person name="Burger G."/>
            <person name="Gray M.W."/>
            <person name="Holland P.W.H."/>
            <person name="King N."/>
            <person name="Lang F.B.F."/>
            <person name="Roger A.J."/>
            <person name="Ruiz-Trillo I."/>
            <person name="Lander E."/>
            <person name="Nusbaum C."/>
        </authorList>
    </citation>
    <scope>NUCLEOTIDE SEQUENCE [LARGE SCALE GENOMIC DNA]</scope>
    <source>
        <strain evidence="8">ATCC 38327</strain>
    </source>
</reference>
<keyword evidence="8" id="KW-1185">Reference proteome</keyword>
<feature type="region of interest" description="Disordered" evidence="5">
    <location>
        <begin position="26"/>
        <end position="86"/>
    </location>
</feature>
<accession>A0A0L0S2E9</accession>
<dbReference type="STRING" id="578462.A0A0L0S2E9"/>
<dbReference type="GO" id="GO:0000786">
    <property type="term" value="C:nucleosome"/>
    <property type="evidence" value="ECO:0007669"/>
    <property type="project" value="UniProtKB-KW"/>
</dbReference>
<dbReference type="SMART" id="SM00428">
    <property type="entry name" value="H3"/>
    <property type="match status" value="1"/>
</dbReference>
<dbReference type="InterPro" id="IPR007125">
    <property type="entry name" value="H2A/H2B/H3"/>
</dbReference>
<keyword evidence="4" id="KW-0238">DNA-binding</keyword>
<dbReference type="VEuPathDB" id="FungiDB:AMAG_02369"/>
<dbReference type="InterPro" id="IPR009072">
    <property type="entry name" value="Histone-fold"/>
</dbReference>
<evidence type="ECO:0000256" key="4">
    <source>
        <dbReference type="ARBA" id="ARBA00023269"/>
    </source>
</evidence>
<protein>
    <recommendedName>
        <fullName evidence="6">Core Histone H2A/H2B/H3 domain-containing protein</fullName>
    </recommendedName>
</protein>
<evidence type="ECO:0000259" key="6">
    <source>
        <dbReference type="Pfam" id="PF00125"/>
    </source>
</evidence>
<feature type="compositionally biased region" description="Basic residues" evidence="5">
    <location>
        <begin position="27"/>
        <end position="43"/>
    </location>
</feature>
<dbReference type="SUPFAM" id="SSF47113">
    <property type="entry name" value="Histone-fold"/>
    <property type="match status" value="1"/>
</dbReference>
<dbReference type="Pfam" id="PF00125">
    <property type="entry name" value="Histone"/>
    <property type="match status" value="1"/>
</dbReference>
<evidence type="ECO:0000313" key="8">
    <source>
        <dbReference type="Proteomes" id="UP000054350"/>
    </source>
</evidence>
<gene>
    <name evidence="7" type="ORF">AMAG_02369</name>
</gene>
<reference evidence="7 8" key="1">
    <citation type="submission" date="2009-11" db="EMBL/GenBank/DDBJ databases">
        <title>Annotation of Allomyces macrogynus ATCC 38327.</title>
        <authorList>
            <consortium name="The Broad Institute Genome Sequencing Platform"/>
            <person name="Russ C."/>
            <person name="Cuomo C."/>
            <person name="Burger G."/>
            <person name="Gray M.W."/>
            <person name="Holland P.W.H."/>
            <person name="King N."/>
            <person name="Lang F.B.F."/>
            <person name="Roger A.J."/>
            <person name="Ruiz-Trillo I."/>
            <person name="Young S.K."/>
            <person name="Zeng Q."/>
            <person name="Gargeya S."/>
            <person name="Fitzgerald M."/>
            <person name="Haas B."/>
            <person name="Abouelleil A."/>
            <person name="Alvarado L."/>
            <person name="Arachchi H.M."/>
            <person name="Berlin A."/>
            <person name="Chapman S.B."/>
            <person name="Gearin G."/>
            <person name="Goldberg J."/>
            <person name="Griggs A."/>
            <person name="Gujja S."/>
            <person name="Hansen M."/>
            <person name="Heiman D."/>
            <person name="Howarth C."/>
            <person name="Larimer J."/>
            <person name="Lui A."/>
            <person name="MacDonald P.J.P."/>
            <person name="McCowen C."/>
            <person name="Montmayeur A."/>
            <person name="Murphy C."/>
            <person name="Neiman D."/>
            <person name="Pearson M."/>
            <person name="Priest M."/>
            <person name="Roberts A."/>
            <person name="Saif S."/>
            <person name="Shea T."/>
            <person name="Sisk P."/>
            <person name="Stolte C."/>
            <person name="Sykes S."/>
            <person name="Wortman J."/>
            <person name="Nusbaum C."/>
            <person name="Birren B."/>
        </authorList>
    </citation>
    <scope>NUCLEOTIDE SEQUENCE [LARGE SCALE GENOMIC DNA]</scope>
    <source>
        <strain evidence="7 8">ATCC 38327</strain>
    </source>
</reference>
<feature type="compositionally biased region" description="Polar residues" evidence="5">
    <location>
        <begin position="49"/>
        <end position="64"/>
    </location>
</feature>
<dbReference type="EMBL" id="GG745330">
    <property type="protein sequence ID" value="KNE56571.1"/>
    <property type="molecule type" value="Genomic_DNA"/>
</dbReference>
<organism evidence="7 8">
    <name type="scientific">Allomyces macrogynus (strain ATCC 38327)</name>
    <name type="common">Allomyces javanicus var. macrogynus</name>
    <dbReference type="NCBI Taxonomy" id="578462"/>
    <lineage>
        <taxon>Eukaryota</taxon>
        <taxon>Fungi</taxon>
        <taxon>Fungi incertae sedis</taxon>
        <taxon>Blastocladiomycota</taxon>
        <taxon>Blastocladiomycetes</taxon>
        <taxon>Blastocladiales</taxon>
        <taxon>Blastocladiaceae</taxon>
        <taxon>Allomyces</taxon>
    </lineage>
</organism>
<dbReference type="PANTHER" id="PTHR45810">
    <property type="entry name" value="HISTONE H3.2"/>
    <property type="match status" value="1"/>
</dbReference>
<dbReference type="GO" id="GO:0046982">
    <property type="term" value="F:protein heterodimerization activity"/>
    <property type="evidence" value="ECO:0007669"/>
    <property type="project" value="InterPro"/>
</dbReference>
<evidence type="ECO:0000256" key="2">
    <source>
        <dbReference type="ARBA" id="ARBA00010343"/>
    </source>
</evidence>
<dbReference type="eggNOG" id="KOG1745">
    <property type="taxonomic scope" value="Eukaryota"/>
</dbReference>
<dbReference type="Proteomes" id="UP000054350">
    <property type="component" value="Unassembled WGS sequence"/>
</dbReference>
<dbReference type="OrthoDB" id="420022at2759"/>
<evidence type="ECO:0000256" key="5">
    <source>
        <dbReference type="SAM" id="MobiDB-lite"/>
    </source>
</evidence>
<dbReference type="InterPro" id="IPR000164">
    <property type="entry name" value="Histone_H3/CENP-A"/>
</dbReference>
<dbReference type="GO" id="GO:0030527">
    <property type="term" value="F:structural constituent of chromatin"/>
    <property type="evidence" value="ECO:0007669"/>
    <property type="project" value="InterPro"/>
</dbReference>
<evidence type="ECO:0000256" key="1">
    <source>
        <dbReference type="ARBA" id="ARBA00004286"/>
    </source>
</evidence>
<comment type="similarity">
    <text evidence="2">Belongs to the histone H3 family.</text>
</comment>
<dbReference type="GO" id="GO:0003677">
    <property type="term" value="F:DNA binding"/>
    <property type="evidence" value="ECO:0007669"/>
    <property type="project" value="InterPro"/>
</dbReference>
<name>A0A0L0S2E9_ALLM3</name>
<dbReference type="AlphaFoldDB" id="A0A0L0S2E9"/>
<dbReference type="CDD" id="cd22911">
    <property type="entry name" value="HFD_H3"/>
    <property type="match status" value="1"/>
</dbReference>
<sequence length="236" mass="25823">MDDASTINGQILTAMHSVASNLAVPTRRARTMGRQVARKRGGPRHATPIQVTSAAPSSSATQRLPTTTPAPPTTAATAPAREARPAVITVATAPPRARPEIDSFGAKRPVRSTLPIRSDKRRHKVKYPPVLRKPGSAPVKRGSRAIDEIKQMQKTSDFLIPKISFQRVVRDILMTHGQDATGYRIQPQALAALQEATEAFLVNRIEDSYSASIHARRVTLFAKDMTLARRLSTRRV</sequence>
<comment type="subcellular location">
    <subcellularLocation>
        <location evidence="1">Chromosome</location>
    </subcellularLocation>
</comment>